<accession>A0A0E9RP69</accession>
<dbReference type="EMBL" id="GBXM01077631">
    <property type="protein sequence ID" value="JAH30946.1"/>
    <property type="molecule type" value="Transcribed_RNA"/>
</dbReference>
<organism evidence="1">
    <name type="scientific">Anguilla anguilla</name>
    <name type="common">European freshwater eel</name>
    <name type="synonym">Muraena anguilla</name>
    <dbReference type="NCBI Taxonomy" id="7936"/>
    <lineage>
        <taxon>Eukaryota</taxon>
        <taxon>Metazoa</taxon>
        <taxon>Chordata</taxon>
        <taxon>Craniata</taxon>
        <taxon>Vertebrata</taxon>
        <taxon>Euteleostomi</taxon>
        <taxon>Actinopterygii</taxon>
        <taxon>Neopterygii</taxon>
        <taxon>Teleostei</taxon>
        <taxon>Anguilliformes</taxon>
        <taxon>Anguillidae</taxon>
        <taxon>Anguilla</taxon>
    </lineage>
</organism>
<proteinExistence type="predicted"/>
<sequence length="36" mass="4258">MSFTVYEEWKISFCKCSNSVSYASMHGKQIDFQIDF</sequence>
<dbReference type="AlphaFoldDB" id="A0A0E9RP69"/>
<protein>
    <submittedName>
        <fullName evidence="1">Uncharacterized protein</fullName>
    </submittedName>
</protein>
<reference evidence="1" key="2">
    <citation type="journal article" date="2015" name="Fish Shellfish Immunol.">
        <title>Early steps in the European eel (Anguilla anguilla)-Vibrio vulnificus interaction in the gills: Role of the RtxA13 toxin.</title>
        <authorList>
            <person name="Callol A."/>
            <person name="Pajuelo D."/>
            <person name="Ebbesson L."/>
            <person name="Teles M."/>
            <person name="MacKenzie S."/>
            <person name="Amaro C."/>
        </authorList>
    </citation>
    <scope>NUCLEOTIDE SEQUENCE</scope>
</reference>
<name>A0A0E9RP69_ANGAN</name>
<evidence type="ECO:0000313" key="1">
    <source>
        <dbReference type="EMBL" id="JAH30946.1"/>
    </source>
</evidence>
<reference evidence="1" key="1">
    <citation type="submission" date="2014-11" db="EMBL/GenBank/DDBJ databases">
        <authorList>
            <person name="Amaro Gonzalez C."/>
        </authorList>
    </citation>
    <scope>NUCLEOTIDE SEQUENCE</scope>
</reference>